<comment type="caution">
    <text evidence="7">The sequence shown here is derived from an EMBL/GenBank/DDBJ whole genome shotgun (WGS) entry which is preliminary data.</text>
</comment>
<keyword evidence="5" id="KW-0949">S-adenosyl-L-methionine</keyword>
<accession>A0AA43KCN2</accession>
<dbReference type="EMBL" id="JANQDH010000078">
    <property type="protein sequence ID" value="MDH6061108.1"/>
    <property type="molecule type" value="Genomic_DNA"/>
</dbReference>
<dbReference type="GO" id="GO:0009307">
    <property type="term" value="P:DNA restriction-modification system"/>
    <property type="evidence" value="ECO:0007669"/>
    <property type="project" value="InterPro"/>
</dbReference>
<evidence type="ECO:0000256" key="3">
    <source>
        <dbReference type="ARBA" id="ARBA00022603"/>
    </source>
</evidence>
<keyword evidence="4" id="KW-0808">Transferase</keyword>
<dbReference type="Proteomes" id="UP001159387">
    <property type="component" value="Unassembled WGS sequence"/>
</dbReference>
<dbReference type="GO" id="GO:0043565">
    <property type="term" value="F:sequence-specific DNA binding"/>
    <property type="evidence" value="ECO:0007669"/>
    <property type="project" value="TreeGrafter"/>
</dbReference>
<dbReference type="GO" id="GO:0032259">
    <property type="term" value="P:methylation"/>
    <property type="evidence" value="ECO:0007669"/>
    <property type="project" value="UniProtKB-KW"/>
</dbReference>
<sequence length="280" mass="32308">MFKSPLRYPGGKQKAIPQIAHYLPPTFKEFREPFVGGGAVFFHVLQKYPSMPCWVNDLNPELYYFWHQVKINLPELVESVWKVKNQTTDGRALFKSLAAADPSNMTPLERAVRFFVLNRITFSGTIESGGYSGASFTGRFTDSSIERLAALDGCFVNTSVTNFDYSTLLTEPGEDVFIFLDPPYLSKTQSKLYGKRGDLHTCFDHSRFAKLMSECSHKWLITYDNCEQVQHHFSFAYIYKWELQYGMNNYKQEKAEKGKELFITNYPVESYNLHPIMEVV</sequence>
<name>A0AA43KCN2_9CYAN</name>
<dbReference type="InterPro" id="IPR029063">
    <property type="entry name" value="SAM-dependent_MTases_sf"/>
</dbReference>
<dbReference type="RefSeq" id="WP_280655094.1">
    <property type="nucleotide sequence ID" value="NZ_JANQDH010000078.1"/>
</dbReference>
<organism evidence="7 8">
    <name type="scientific">Chrysosporum bergii ANA360D</name>
    <dbReference type="NCBI Taxonomy" id="617107"/>
    <lineage>
        <taxon>Bacteria</taxon>
        <taxon>Bacillati</taxon>
        <taxon>Cyanobacteriota</taxon>
        <taxon>Cyanophyceae</taxon>
        <taxon>Nostocales</taxon>
        <taxon>Nodulariaceae</taxon>
        <taxon>Chrysosporum</taxon>
    </lineage>
</organism>
<dbReference type="GO" id="GO:1904047">
    <property type="term" value="F:S-adenosyl-L-methionine binding"/>
    <property type="evidence" value="ECO:0007669"/>
    <property type="project" value="TreeGrafter"/>
</dbReference>
<dbReference type="AlphaFoldDB" id="A0AA43KCN2"/>
<dbReference type="SUPFAM" id="SSF53335">
    <property type="entry name" value="S-adenosyl-L-methionine-dependent methyltransferases"/>
    <property type="match status" value="1"/>
</dbReference>
<reference evidence="7 8" key="1">
    <citation type="journal article" date="2023" name="J. Phycol.">
        <title>Chrysosporum ovalisporum is synonymous with the true-branching cyanobacterium Umezakia natans (Nostocales/Aphanizomenonaceae).</title>
        <authorList>
            <person name="McGregor G.B."/>
            <person name="Sendall B.C."/>
            <person name="Niiyama Y."/>
            <person name="Tuji A."/>
            <person name="Willis A."/>
        </authorList>
    </citation>
    <scope>NUCLEOTIDE SEQUENCE [LARGE SCALE GENOMIC DNA]</scope>
    <source>
        <strain evidence="7 8">ANA360D</strain>
    </source>
</reference>
<dbReference type="PRINTS" id="PR00505">
    <property type="entry name" value="D12N6MTFRASE"/>
</dbReference>
<evidence type="ECO:0000313" key="8">
    <source>
        <dbReference type="Proteomes" id="UP001159387"/>
    </source>
</evidence>
<evidence type="ECO:0000256" key="2">
    <source>
        <dbReference type="ARBA" id="ARBA00011900"/>
    </source>
</evidence>
<keyword evidence="8" id="KW-1185">Reference proteome</keyword>
<dbReference type="Pfam" id="PF02086">
    <property type="entry name" value="MethyltransfD12"/>
    <property type="match status" value="1"/>
</dbReference>
<dbReference type="GO" id="GO:0009007">
    <property type="term" value="F:site-specific DNA-methyltransferase (adenine-specific) activity"/>
    <property type="evidence" value="ECO:0007669"/>
    <property type="project" value="UniProtKB-EC"/>
</dbReference>
<evidence type="ECO:0000256" key="6">
    <source>
        <dbReference type="ARBA" id="ARBA00047942"/>
    </source>
</evidence>
<comment type="similarity">
    <text evidence="1">Belongs to the N(4)/N(6)-methyltransferase family.</text>
</comment>
<dbReference type="PANTHER" id="PTHR30481:SF2">
    <property type="entry name" value="SITE-SPECIFIC DNA-METHYLTRANSFERASE (ADENINE-SPECIFIC)"/>
    <property type="match status" value="1"/>
</dbReference>
<evidence type="ECO:0000256" key="4">
    <source>
        <dbReference type="ARBA" id="ARBA00022679"/>
    </source>
</evidence>
<evidence type="ECO:0000256" key="5">
    <source>
        <dbReference type="ARBA" id="ARBA00022691"/>
    </source>
</evidence>
<dbReference type="Gene3D" id="1.10.1020.10">
    <property type="entry name" value="Adenine-specific Methyltransferase, Domain 2"/>
    <property type="match status" value="1"/>
</dbReference>
<dbReference type="InterPro" id="IPR012327">
    <property type="entry name" value="MeTrfase_D12"/>
</dbReference>
<evidence type="ECO:0000256" key="1">
    <source>
        <dbReference type="ARBA" id="ARBA00006594"/>
    </source>
</evidence>
<dbReference type="EC" id="2.1.1.72" evidence="2"/>
<protein>
    <recommendedName>
        <fullName evidence="2">site-specific DNA-methyltransferase (adenine-specific)</fullName>
        <ecNumber evidence="2">2.1.1.72</ecNumber>
    </recommendedName>
</protein>
<dbReference type="InterPro" id="IPR023095">
    <property type="entry name" value="Ade_MeTrfase_dom_2"/>
</dbReference>
<keyword evidence="3 7" id="KW-0489">Methyltransferase</keyword>
<gene>
    <name evidence="7" type="ORF">NWP17_11770</name>
</gene>
<dbReference type="PANTHER" id="PTHR30481">
    <property type="entry name" value="DNA ADENINE METHYLASE"/>
    <property type="match status" value="1"/>
</dbReference>
<evidence type="ECO:0000313" key="7">
    <source>
        <dbReference type="EMBL" id="MDH6061108.1"/>
    </source>
</evidence>
<dbReference type="GO" id="GO:0006298">
    <property type="term" value="P:mismatch repair"/>
    <property type="evidence" value="ECO:0007669"/>
    <property type="project" value="TreeGrafter"/>
</dbReference>
<dbReference type="InterPro" id="IPR012263">
    <property type="entry name" value="M_m6A_EcoRV"/>
</dbReference>
<proteinExistence type="inferred from homology"/>
<comment type="catalytic activity">
    <reaction evidence="6">
        <text>a 2'-deoxyadenosine in DNA + S-adenosyl-L-methionine = an N(6)-methyl-2'-deoxyadenosine in DNA + S-adenosyl-L-homocysteine + H(+)</text>
        <dbReference type="Rhea" id="RHEA:15197"/>
        <dbReference type="Rhea" id="RHEA-COMP:12418"/>
        <dbReference type="Rhea" id="RHEA-COMP:12419"/>
        <dbReference type="ChEBI" id="CHEBI:15378"/>
        <dbReference type="ChEBI" id="CHEBI:57856"/>
        <dbReference type="ChEBI" id="CHEBI:59789"/>
        <dbReference type="ChEBI" id="CHEBI:90615"/>
        <dbReference type="ChEBI" id="CHEBI:90616"/>
        <dbReference type="EC" id="2.1.1.72"/>
    </reaction>
</comment>
<dbReference type="PIRSF" id="PIRSF000398">
    <property type="entry name" value="M_m6A_EcoRV"/>
    <property type="match status" value="1"/>
</dbReference>
<dbReference type="Gene3D" id="3.40.50.150">
    <property type="entry name" value="Vaccinia Virus protein VP39"/>
    <property type="match status" value="1"/>
</dbReference>